<evidence type="ECO:0000259" key="12">
    <source>
        <dbReference type="PROSITE" id="PS51767"/>
    </source>
</evidence>
<dbReference type="InterPro" id="IPR033121">
    <property type="entry name" value="PEPTIDASE_A1"/>
</dbReference>
<evidence type="ECO:0000313" key="14">
    <source>
        <dbReference type="Proteomes" id="UP000319663"/>
    </source>
</evidence>
<evidence type="ECO:0000256" key="4">
    <source>
        <dbReference type="ARBA" id="ARBA00022670"/>
    </source>
</evidence>
<dbReference type="PANTHER" id="PTHR47966:SF23">
    <property type="entry name" value="ASPARTIC ENDOPEPTIDASE, PUTATIVE (AFU_ORTHOLOGUE AFUA_2G15950)-RELATED"/>
    <property type="match status" value="1"/>
</dbReference>
<dbReference type="CDD" id="cd06097">
    <property type="entry name" value="Aspergillopepsin_like"/>
    <property type="match status" value="1"/>
</dbReference>
<dbReference type="InterPro" id="IPR021109">
    <property type="entry name" value="Peptidase_aspartic_dom_sf"/>
</dbReference>
<evidence type="ECO:0000256" key="2">
    <source>
        <dbReference type="ARBA" id="ARBA00007447"/>
    </source>
</evidence>
<evidence type="ECO:0000256" key="3">
    <source>
        <dbReference type="ARBA" id="ARBA00022525"/>
    </source>
</evidence>
<dbReference type="PRINTS" id="PR00792">
    <property type="entry name" value="PEPSIN"/>
</dbReference>
<feature type="active site" evidence="10">
    <location>
        <position position="299"/>
    </location>
</feature>
<evidence type="ECO:0000256" key="7">
    <source>
        <dbReference type="ARBA" id="ARBA00022801"/>
    </source>
</evidence>
<evidence type="ECO:0000256" key="6">
    <source>
        <dbReference type="ARBA" id="ARBA00022750"/>
    </source>
</evidence>
<keyword evidence="14" id="KW-1185">Reference proteome</keyword>
<dbReference type="STRING" id="5098.A0A507QRV5"/>
<feature type="active site" evidence="10">
    <location>
        <position position="112"/>
    </location>
</feature>
<evidence type="ECO:0000256" key="5">
    <source>
        <dbReference type="ARBA" id="ARBA00022729"/>
    </source>
</evidence>
<dbReference type="GO" id="GO:0004190">
    <property type="term" value="F:aspartic-type endopeptidase activity"/>
    <property type="evidence" value="ECO:0007669"/>
    <property type="project" value="UniProtKB-KW"/>
</dbReference>
<keyword evidence="7" id="KW-0378">Hydrolase</keyword>
<organism evidence="13 14">
    <name type="scientific">Monascus purpureus</name>
    <name type="common">Red mold</name>
    <name type="synonym">Monascus anka</name>
    <dbReference type="NCBI Taxonomy" id="5098"/>
    <lineage>
        <taxon>Eukaryota</taxon>
        <taxon>Fungi</taxon>
        <taxon>Dikarya</taxon>
        <taxon>Ascomycota</taxon>
        <taxon>Pezizomycotina</taxon>
        <taxon>Eurotiomycetes</taxon>
        <taxon>Eurotiomycetidae</taxon>
        <taxon>Eurotiales</taxon>
        <taxon>Aspergillaceae</taxon>
        <taxon>Monascus</taxon>
    </lineage>
</organism>
<feature type="signal peptide" evidence="11">
    <location>
        <begin position="1"/>
        <end position="19"/>
    </location>
</feature>
<keyword evidence="8" id="KW-0865">Zymogen</keyword>
<evidence type="ECO:0000313" key="13">
    <source>
        <dbReference type="EMBL" id="TQB71285.1"/>
    </source>
</evidence>
<gene>
    <name evidence="13" type="ORF">MPDQ_007685</name>
</gene>
<accession>A0A507QRV5</accession>
<keyword evidence="6" id="KW-0064">Aspartyl protease</keyword>
<dbReference type="OrthoDB" id="2747330at2759"/>
<keyword evidence="3" id="KW-0964">Secreted</keyword>
<evidence type="ECO:0000256" key="1">
    <source>
        <dbReference type="ARBA" id="ARBA00004613"/>
    </source>
</evidence>
<dbReference type="InterPro" id="IPR001461">
    <property type="entry name" value="Aspartic_peptidase_A1"/>
</dbReference>
<evidence type="ECO:0000256" key="8">
    <source>
        <dbReference type="ARBA" id="ARBA00023145"/>
    </source>
</evidence>
<dbReference type="Gene3D" id="2.40.70.10">
    <property type="entry name" value="Acid Proteases"/>
    <property type="match status" value="2"/>
</dbReference>
<dbReference type="Pfam" id="PF00026">
    <property type="entry name" value="Asp"/>
    <property type="match status" value="1"/>
</dbReference>
<evidence type="ECO:0000256" key="9">
    <source>
        <dbReference type="ARBA" id="ARBA00023180"/>
    </source>
</evidence>
<dbReference type="AlphaFoldDB" id="A0A507QRV5"/>
<sequence length="415" mass="44109">MLLLHSLTLLLLFGYDVFAAPTSSPIQQQRRSFKVGRVRRDGYIPHGSTALRRAYHKYGIIPRDSGWDSLDFEPAKQTRSADASGSVSATSTGSEFVCPVKIGGQTLVLDFDTGSADMWIMNSQLPPEATVGHTVFDTSRSPSFKLMEGASFNISYGDSSFSYGPVGTDTVDIGGTVVENQAFGLPTALSDSFIHDTASNGLVGLAFSSLSTVKPEKQKTFFENVAESLDEPVMTSLLKGGSGGEYEFGTIDTAKYQGEMINISVDVSNGFWQFESAKFSIGDGNGDLQDIKTPTSIVDTGTSLMLVSPEVAEAYYAQVEGAVLSNGAGGFVYPCDSELPSLFVALGGEGMARIPGSDMTFGHAGTNITTGQALCFGGLQSNQGSNLQIYGDTFLKSLFVVFDMRGPSLRMAVPA</sequence>
<dbReference type="EMBL" id="VIFY01000084">
    <property type="protein sequence ID" value="TQB71285.1"/>
    <property type="molecule type" value="Genomic_DNA"/>
</dbReference>
<dbReference type="PROSITE" id="PS51767">
    <property type="entry name" value="PEPTIDASE_A1"/>
    <property type="match status" value="1"/>
</dbReference>
<keyword evidence="4" id="KW-0645">Protease</keyword>
<dbReference type="FunFam" id="2.40.70.10:FF:000026">
    <property type="entry name" value="Endothiapepsin"/>
    <property type="match status" value="1"/>
</dbReference>
<dbReference type="PANTHER" id="PTHR47966">
    <property type="entry name" value="BETA-SITE APP-CLEAVING ENZYME, ISOFORM A-RELATED"/>
    <property type="match status" value="1"/>
</dbReference>
<comment type="similarity">
    <text evidence="2">Belongs to the peptidase A1 family.</text>
</comment>
<keyword evidence="5 11" id="KW-0732">Signal</keyword>
<reference evidence="13 14" key="1">
    <citation type="submission" date="2019-06" db="EMBL/GenBank/DDBJ databases">
        <title>Wine fermentation using esterase from Monascus purpureus.</title>
        <authorList>
            <person name="Geng C."/>
            <person name="Zhang Y."/>
        </authorList>
    </citation>
    <scope>NUCLEOTIDE SEQUENCE [LARGE SCALE GENOMIC DNA]</scope>
    <source>
        <strain evidence="13">HQ1</strain>
    </source>
</reference>
<dbReference type="SUPFAM" id="SSF50630">
    <property type="entry name" value="Acid proteases"/>
    <property type="match status" value="1"/>
</dbReference>
<dbReference type="Proteomes" id="UP000319663">
    <property type="component" value="Unassembled WGS sequence"/>
</dbReference>
<protein>
    <recommendedName>
        <fullName evidence="12">Peptidase A1 domain-containing protein</fullName>
    </recommendedName>
</protein>
<evidence type="ECO:0000256" key="10">
    <source>
        <dbReference type="PIRSR" id="PIRSR601461-1"/>
    </source>
</evidence>
<name>A0A507QRV5_MONPU</name>
<dbReference type="InterPro" id="IPR034163">
    <property type="entry name" value="Aspergillopepsin-like_cat_dom"/>
</dbReference>
<feature type="chain" id="PRO_5021229596" description="Peptidase A1 domain-containing protein" evidence="11">
    <location>
        <begin position="20"/>
        <end position="415"/>
    </location>
</feature>
<comment type="subcellular location">
    <subcellularLocation>
        <location evidence="1">Secreted</location>
    </subcellularLocation>
</comment>
<keyword evidence="9" id="KW-0325">Glycoprotein</keyword>
<evidence type="ECO:0000256" key="11">
    <source>
        <dbReference type="SAM" id="SignalP"/>
    </source>
</evidence>
<dbReference type="GO" id="GO:0006508">
    <property type="term" value="P:proteolysis"/>
    <property type="evidence" value="ECO:0007669"/>
    <property type="project" value="UniProtKB-KW"/>
</dbReference>
<comment type="caution">
    <text evidence="13">The sequence shown here is derived from an EMBL/GenBank/DDBJ whole genome shotgun (WGS) entry which is preliminary data.</text>
</comment>
<feature type="domain" description="Peptidase A1" evidence="12">
    <location>
        <begin position="96"/>
        <end position="412"/>
    </location>
</feature>
<proteinExistence type="inferred from homology"/>
<dbReference type="GO" id="GO:0005576">
    <property type="term" value="C:extracellular region"/>
    <property type="evidence" value="ECO:0007669"/>
    <property type="project" value="UniProtKB-SubCell"/>
</dbReference>